<dbReference type="GO" id="GO:0006457">
    <property type="term" value="P:protein folding"/>
    <property type="evidence" value="ECO:0007669"/>
    <property type="project" value="InterPro"/>
</dbReference>
<dbReference type="Gene3D" id="2.60.260.20">
    <property type="entry name" value="Urease metallochaperone UreE, N-terminal domain"/>
    <property type="match status" value="2"/>
</dbReference>
<accession>A0A9E7DJR2</accession>
<dbReference type="InterPro" id="IPR051938">
    <property type="entry name" value="Apopto_cytoskel_mod"/>
</dbReference>
<dbReference type="Proteomes" id="UP000831151">
    <property type="component" value="Chromosome"/>
</dbReference>
<evidence type="ECO:0000256" key="1">
    <source>
        <dbReference type="ARBA" id="ARBA00022705"/>
    </source>
</evidence>
<dbReference type="GO" id="GO:0006260">
    <property type="term" value="P:DNA replication"/>
    <property type="evidence" value="ECO:0007669"/>
    <property type="project" value="UniProtKB-KW"/>
</dbReference>
<dbReference type="CDD" id="cd06257">
    <property type="entry name" value="DnaJ"/>
    <property type="match status" value="1"/>
</dbReference>
<dbReference type="InterPro" id="IPR018253">
    <property type="entry name" value="DnaJ_domain_CS"/>
</dbReference>
<dbReference type="SUPFAM" id="SSF46565">
    <property type="entry name" value="Chaperone J-domain"/>
    <property type="match status" value="1"/>
</dbReference>
<dbReference type="GO" id="GO:0051082">
    <property type="term" value="F:unfolded protein binding"/>
    <property type="evidence" value="ECO:0007669"/>
    <property type="project" value="InterPro"/>
</dbReference>
<dbReference type="InterPro" id="IPR002939">
    <property type="entry name" value="DnaJ_C"/>
</dbReference>
<proteinExistence type="predicted"/>
<dbReference type="AlphaFoldDB" id="A0A9E7DJR2"/>
<keyword evidence="1" id="KW-0235">DNA replication</keyword>
<dbReference type="Pfam" id="PF01556">
    <property type="entry name" value="DnaJ_C"/>
    <property type="match status" value="1"/>
</dbReference>
<dbReference type="CDD" id="cd10747">
    <property type="entry name" value="DnaJ_C"/>
    <property type="match status" value="1"/>
</dbReference>
<dbReference type="Pfam" id="PF00226">
    <property type="entry name" value="DnaJ"/>
    <property type="match status" value="1"/>
</dbReference>
<dbReference type="PROSITE" id="PS00636">
    <property type="entry name" value="DNAJ_1"/>
    <property type="match status" value="1"/>
</dbReference>
<evidence type="ECO:0000259" key="3">
    <source>
        <dbReference type="PROSITE" id="PS50076"/>
    </source>
</evidence>
<dbReference type="PANTHER" id="PTHR44145:SF3">
    <property type="entry name" value="DNAJ HOMOLOG SUBFAMILY A MEMBER 3, MITOCHONDRIAL"/>
    <property type="match status" value="1"/>
</dbReference>
<evidence type="ECO:0000313" key="4">
    <source>
        <dbReference type="EMBL" id="UQK59131.1"/>
    </source>
</evidence>
<dbReference type="InterPro" id="IPR001623">
    <property type="entry name" value="DnaJ_domain"/>
</dbReference>
<dbReference type="EMBL" id="CP096649">
    <property type="protein sequence ID" value="UQK59131.1"/>
    <property type="molecule type" value="Genomic_DNA"/>
</dbReference>
<gene>
    <name evidence="4" type="ORF">M1R53_00230</name>
</gene>
<reference evidence="4" key="1">
    <citation type="submission" date="2022-04" db="EMBL/GenBank/DDBJ databases">
        <title>Complete genome sequences of Ezakiella coagulans and Fenollaria massiliensis.</title>
        <authorList>
            <person name="France M.T."/>
            <person name="Clifford J."/>
            <person name="Narina S."/>
            <person name="Rutt L."/>
            <person name="Ravel J."/>
        </authorList>
    </citation>
    <scope>NUCLEOTIDE SEQUENCE</scope>
    <source>
        <strain evidence="4">C0061C2</strain>
    </source>
</reference>
<organism evidence="4 5">
    <name type="scientific">Fenollaria massiliensis</name>
    <dbReference type="NCBI Taxonomy" id="938288"/>
    <lineage>
        <taxon>Bacteria</taxon>
        <taxon>Bacillati</taxon>
        <taxon>Bacillota</taxon>
        <taxon>Clostridia</taxon>
        <taxon>Eubacteriales</taxon>
        <taxon>Fenollaria</taxon>
    </lineage>
</organism>
<dbReference type="Gene3D" id="1.10.287.110">
    <property type="entry name" value="DnaJ domain"/>
    <property type="match status" value="1"/>
</dbReference>
<dbReference type="RefSeq" id="WP_249242645.1">
    <property type="nucleotide sequence ID" value="NZ_CP096649.1"/>
</dbReference>
<dbReference type="PRINTS" id="PR00625">
    <property type="entry name" value="JDOMAIN"/>
</dbReference>
<dbReference type="KEGG" id="fms:M1R53_00230"/>
<dbReference type="PROSITE" id="PS50076">
    <property type="entry name" value="DNAJ_2"/>
    <property type="match status" value="1"/>
</dbReference>
<name>A0A9E7DJR2_9FIRM</name>
<dbReference type="InterPro" id="IPR036869">
    <property type="entry name" value="J_dom_sf"/>
</dbReference>
<evidence type="ECO:0000313" key="5">
    <source>
        <dbReference type="Proteomes" id="UP000831151"/>
    </source>
</evidence>
<keyword evidence="2" id="KW-0143">Chaperone</keyword>
<protein>
    <submittedName>
        <fullName evidence="4">DnaJ domain-containing protein</fullName>
    </submittedName>
</protein>
<dbReference type="SUPFAM" id="SSF49493">
    <property type="entry name" value="HSP40/DnaJ peptide-binding domain"/>
    <property type="match status" value="2"/>
</dbReference>
<sequence length="330" mass="37348">MEYKDYYKILGVDKKASDAEIKKAFRTLAKKYHPDLHQGDKANEEKFKEINEAYEVLSDKDKRQKYDAFGSNYDFRGGQNFNPNDFGFGGFGGANGNGGTYYRYETNGSGGDFSDFFNMFFGGDSQSASGKGSGFNINDIFGGKAQSNKKSGFNINDLFRGKAKKERQRYNTELYITLDEAYKGSKRSVSLNVDGKNISINLNIPKGITAGKSIKVAGEKWGVSGDIYFKIQFLKDSRYELDGLDIKTSVDIYPWGAYFGCERVVEVFDKKIKIKVPKGYDVSKLMRIKGKGFTDMKGATGDLYIRFNMVNPKLDEESEKLYRELEEKYK</sequence>
<evidence type="ECO:0000256" key="2">
    <source>
        <dbReference type="ARBA" id="ARBA00023186"/>
    </source>
</evidence>
<dbReference type="PANTHER" id="PTHR44145">
    <property type="entry name" value="DNAJ HOMOLOG SUBFAMILY A MEMBER 3, MITOCHONDRIAL"/>
    <property type="match status" value="1"/>
</dbReference>
<keyword evidence="5" id="KW-1185">Reference proteome</keyword>
<dbReference type="InterPro" id="IPR008971">
    <property type="entry name" value="HSP40/DnaJ_pept-bd"/>
</dbReference>
<feature type="domain" description="J" evidence="3">
    <location>
        <begin position="5"/>
        <end position="70"/>
    </location>
</feature>
<dbReference type="SMART" id="SM00271">
    <property type="entry name" value="DnaJ"/>
    <property type="match status" value="1"/>
</dbReference>